<organism evidence="1 2">
    <name type="scientific">Chromobacterium fluminis</name>
    <dbReference type="NCBI Taxonomy" id="3044269"/>
    <lineage>
        <taxon>Bacteria</taxon>
        <taxon>Pseudomonadati</taxon>
        <taxon>Pseudomonadota</taxon>
        <taxon>Betaproteobacteria</taxon>
        <taxon>Neisseriales</taxon>
        <taxon>Chromobacteriaceae</taxon>
        <taxon>Chromobacterium</taxon>
    </lineage>
</organism>
<comment type="caution">
    <text evidence="1">The sequence shown here is derived from an EMBL/GenBank/DDBJ whole genome shotgun (WGS) entry which is preliminary data.</text>
</comment>
<evidence type="ECO:0008006" key="3">
    <source>
        <dbReference type="Google" id="ProtNLM"/>
    </source>
</evidence>
<dbReference type="Proteomes" id="UP001515641">
    <property type="component" value="Unassembled WGS sequence"/>
</dbReference>
<gene>
    <name evidence="1" type="ORF">HA052_19685</name>
</gene>
<evidence type="ECO:0000313" key="2">
    <source>
        <dbReference type="Proteomes" id="UP001515641"/>
    </source>
</evidence>
<protein>
    <recommendedName>
        <fullName evidence="3">DUF3144 domain-containing protein</fullName>
    </recommendedName>
</protein>
<evidence type="ECO:0000313" key="1">
    <source>
        <dbReference type="EMBL" id="NHR07416.1"/>
    </source>
</evidence>
<sequence>MNNVTKIPVNSRTPSLLDAYRQALADGYNKTVDCERLDLSTVNVMVGFLAAATIALRLIGNEHWAARFEECATMLEQNWSLYEKAIPALCAELDARAA</sequence>
<name>A0ABX0LCS2_9NEIS</name>
<dbReference type="RefSeq" id="WP_166453225.1">
    <property type="nucleotide sequence ID" value="NZ_JAAOMA010000034.1"/>
</dbReference>
<keyword evidence="2" id="KW-1185">Reference proteome</keyword>
<dbReference type="EMBL" id="JAAOMA010000034">
    <property type="protein sequence ID" value="NHR07416.1"/>
    <property type="molecule type" value="Genomic_DNA"/>
</dbReference>
<proteinExistence type="predicted"/>
<accession>A0ABX0LCS2</accession>
<reference evidence="1 2" key="1">
    <citation type="submission" date="2020-03" db="EMBL/GenBank/DDBJ databases">
        <title>Draft genome sequence of environmentally isolated cultures.</title>
        <authorList>
            <person name="Wilson H.S."/>
            <person name="De Leon M.E."/>
        </authorList>
    </citation>
    <scope>NUCLEOTIDE SEQUENCE [LARGE SCALE GENOMIC DNA]</scope>
    <source>
        <strain evidence="1 2">HSC-31F16</strain>
    </source>
</reference>